<evidence type="ECO:0000313" key="2">
    <source>
        <dbReference type="Proteomes" id="UP000077202"/>
    </source>
</evidence>
<dbReference type="EMBL" id="LVLJ01003642">
    <property type="protein sequence ID" value="OAE20294.1"/>
    <property type="molecule type" value="Genomic_DNA"/>
</dbReference>
<name>A0A176VHA9_MARPO</name>
<protein>
    <submittedName>
        <fullName evidence="1">Uncharacterized protein</fullName>
    </submittedName>
</protein>
<reference evidence="1" key="1">
    <citation type="submission" date="2016-03" db="EMBL/GenBank/DDBJ databases">
        <title>Mechanisms controlling the formation of the plant cell surface in tip-growing cells are functionally conserved among land plants.</title>
        <authorList>
            <person name="Honkanen S."/>
            <person name="Jones V.A."/>
            <person name="Morieri G."/>
            <person name="Champion C."/>
            <person name="Hetherington A.J."/>
            <person name="Kelly S."/>
            <person name="Saint-Marcoux D."/>
            <person name="Proust H."/>
            <person name="Prescott H."/>
            <person name="Dolan L."/>
        </authorList>
    </citation>
    <scope>NUCLEOTIDE SEQUENCE [LARGE SCALE GENOMIC DNA]</scope>
    <source>
        <tissue evidence="1">Whole gametophyte</tissue>
    </source>
</reference>
<sequence>MAANFGTEVERLQWAPWLLTCPPAGGCCSRRLWQGGGCSNSATISSGGFGMIARHIELARMRRHFAPPLVDERSPSLFAISDRCFAPRLFLIVHDARSNPFPRIVDRLIRAVRASEGALTTSCLPTGSQSIIHVLHVGARRVPAGNTDVQQNLCWDPLRYYSLQFPVA</sequence>
<organism evidence="1 2">
    <name type="scientific">Marchantia polymorpha subsp. ruderalis</name>
    <dbReference type="NCBI Taxonomy" id="1480154"/>
    <lineage>
        <taxon>Eukaryota</taxon>
        <taxon>Viridiplantae</taxon>
        <taxon>Streptophyta</taxon>
        <taxon>Embryophyta</taxon>
        <taxon>Marchantiophyta</taxon>
        <taxon>Marchantiopsida</taxon>
        <taxon>Marchantiidae</taxon>
        <taxon>Marchantiales</taxon>
        <taxon>Marchantiaceae</taxon>
        <taxon>Marchantia</taxon>
    </lineage>
</organism>
<dbReference type="Proteomes" id="UP000077202">
    <property type="component" value="Unassembled WGS sequence"/>
</dbReference>
<accession>A0A176VHA9</accession>
<evidence type="ECO:0000313" key="1">
    <source>
        <dbReference type="EMBL" id="OAE20294.1"/>
    </source>
</evidence>
<proteinExistence type="predicted"/>
<keyword evidence="2" id="KW-1185">Reference proteome</keyword>
<dbReference type="AlphaFoldDB" id="A0A176VHA9"/>
<gene>
    <name evidence="1" type="ORF">AXG93_4888s1020</name>
</gene>
<comment type="caution">
    <text evidence="1">The sequence shown here is derived from an EMBL/GenBank/DDBJ whole genome shotgun (WGS) entry which is preliminary data.</text>
</comment>